<protein>
    <submittedName>
        <fullName evidence="5">Fructose reductase</fullName>
    </submittedName>
</protein>
<keyword evidence="6" id="KW-1185">Reference proteome</keyword>
<dbReference type="Pfam" id="PF01408">
    <property type="entry name" value="GFO_IDH_MocA"/>
    <property type="match status" value="1"/>
</dbReference>
<dbReference type="InterPro" id="IPR036291">
    <property type="entry name" value="NAD(P)-bd_dom_sf"/>
</dbReference>
<dbReference type="InterPro" id="IPR000683">
    <property type="entry name" value="Gfo/Idh/MocA-like_OxRdtase_N"/>
</dbReference>
<accession>A0A2P7AS28</accession>
<evidence type="ECO:0000259" key="4">
    <source>
        <dbReference type="Pfam" id="PF22725"/>
    </source>
</evidence>
<comment type="caution">
    <text evidence="5">The sequence shown here is derived from an EMBL/GenBank/DDBJ whole genome shotgun (WGS) entry which is preliminary data.</text>
</comment>
<dbReference type="RefSeq" id="WP_106717801.1">
    <property type="nucleotide sequence ID" value="NZ_JACHXT010000003.1"/>
</dbReference>
<dbReference type="GO" id="GO:0016491">
    <property type="term" value="F:oxidoreductase activity"/>
    <property type="evidence" value="ECO:0007669"/>
    <property type="project" value="UniProtKB-KW"/>
</dbReference>
<comment type="similarity">
    <text evidence="1">Belongs to the Gfo/Idh/MocA family.</text>
</comment>
<proteinExistence type="inferred from homology"/>
<sequence length="338" mass="36452">MDEKALTWGIVGASTIAREWIVDSIRKHPLGRVKAVTSSDLRRAEEFASQMNIADAYDSLASLLADREIQAVYISTKNDRHLSDALEAISAGKHVLCEKPLALEPSDAQTIVDAAQRRGVVLATNHHLRNMESHRAIKRLMDEGAVGVVNSARVFHAGSLPEGLKTWRLHEKGAGAGVIYDISVHNADLLRFYFGVNPLKITAIATTAGDGDREIEDSVMSVWEFPNNVLVQCHDSFVVPFGPRGVEVHGSKGSILGLDIMSQTPGGRVVLRTAEGDQEIPLVHKVAYDRSIVDFIAAIQGTGAPSATGDDGVWSLRLARAVARSAQIGQTVTVGKVQ</sequence>
<name>A0A2P7AS28_9HYPH</name>
<dbReference type="Pfam" id="PF22725">
    <property type="entry name" value="GFO_IDH_MocA_C3"/>
    <property type="match status" value="1"/>
</dbReference>
<organism evidence="5 6">
    <name type="scientific">Phyllobacterium endophyticum</name>
    <dbReference type="NCBI Taxonomy" id="1149773"/>
    <lineage>
        <taxon>Bacteria</taxon>
        <taxon>Pseudomonadati</taxon>
        <taxon>Pseudomonadota</taxon>
        <taxon>Alphaproteobacteria</taxon>
        <taxon>Hyphomicrobiales</taxon>
        <taxon>Phyllobacteriaceae</taxon>
        <taxon>Phyllobacterium</taxon>
    </lineage>
</organism>
<evidence type="ECO:0000313" key="6">
    <source>
        <dbReference type="Proteomes" id="UP000241158"/>
    </source>
</evidence>
<dbReference type="SUPFAM" id="SSF51735">
    <property type="entry name" value="NAD(P)-binding Rossmann-fold domains"/>
    <property type="match status" value="1"/>
</dbReference>
<evidence type="ECO:0000256" key="2">
    <source>
        <dbReference type="ARBA" id="ARBA00023002"/>
    </source>
</evidence>
<dbReference type="Gene3D" id="3.40.50.720">
    <property type="entry name" value="NAD(P)-binding Rossmann-like Domain"/>
    <property type="match status" value="1"/>
</dbReference>
<dbReference type="AlphaFoldDB" id="A0A2P7AS28"/>
<dbReference type="OrthoDB" id="9792935at2"/>
<evidence type="ECO:0000256" key="1">
    <source>
        <dbReference type="ARBA" id="ARBA00010928"/>
    </source>
</evidence>
<reference evidence="6" key="1">
    <citation type="submission" date="2017-11" db="EMBL/GenBank/DDBJ databases">
        <authorList>
            <person name="Kuznetsova I."/>
            <person name="Sazanova A."/>
            <person name="Chirak E."/>
            <person name="Safronova V."/>
            <person name="Willems A."/>
        </authorList>
    </citation>
    <scope>NUCLEOTIDE SEQUENCE [LARGE SCALE GENOMIC DNA]</scope>
    <source>
        <strain evidence="6">PEPV15</strain>
    </source>
</reference>
<dbReference type="GO" id="GO:0000166">
    <property type="term" value="F:nucleotide binding"/>
    <property type="evidence" value="ECO:0007669"/>
    <property type="project" value="InterPro"/>
</dbReference>
<dbReference type="Gene3D" id="3.30.360.10">
    <property type="entry name" value="Dihydrodipicolinate Reductase, domain 2"/>
    <property type="match status" value="1"/>
</dbReference>
<dbReference type="Proteomes" id="UP000241158">
    <property type="component" value="Unassembled WGS sequence"/>
</dbReference>
<keyword evidence="2" id="KW-0560">Oxidoreductase</keyword>
<evidence type="ECO:0000313" key="5">
    <source>
        <dbReference type="EMBL" id="PSH57034.1"/>
    </source>
</evidence>
<dbReference type="InterPro" id="IPR055170">
    <property type="entry name" value="GFO_IDH_MocA-like_dom"/>
</dbReference>
<feature type="domain" description="Gfo/Idh/MocA-like oxidoreductase N-terminal" evidence="3">
    <location>
        <begin position="7"/>
        <end position="126"/>
    </location>
</feature>
<dbReference type="PANTHER" id="PTHR22604:SF105">
    <property type="entry name" value="TRANS-1,2-DIHYDROBENZENE-1,2-DIOL DEHYDROGENASE"/>
    <property type="match status" value="1"/>
</dbReference>
<evidence type="ECO:0000259" key="3">
    <source>
        <dbReference type="Pfam" id="PF01408"/>
    </source>
</evidence>
<dbReference type="SUPFAM" id="SSF55347">
    <property type="entry name" value="Glyceraldehyde-3-phosphate dehydrogenase-like, C-terminal domain"/>
    <property type="match status" value="1"/>
</dbReference>
<dbReference type="InterPro" id="IPR050984">
    <property type="entry name" value="Gfo/Idh/MocA_domain"/>
</dbReference>
<dbReference type="PANTHER" id="PTHR22604">
    <property type="entry name" value="OXIDOREDUCTASES"/>
    <property type="match status" value="1"/>
</dbReference>
<feature type="domain" description="GFO/IDH/MocA-like oxidoreductase" evidence="4">
    <location>
        <begin position="134"/>
        <end position="255"/>
    </location>
</feature>
<dbReference type="EMBL" id="PGGN01000003">
    <property type="protein sequence ID" value="PSH57034.1"/>
    <property type="molecule type" value="Genomic_DNA"/>
</dbReference>
<gene>
    <name evidence="5" type="ORF">CU100_17310</name>
</gene>